<keyword evidence="1" id="KW-0812">Transmembrane</keyword>
<sequence length="109" mass="13079">MQLLLFAFTGEFVTCFFLSRCVSLMILSLLLFPLCVYGCVSDSVVIFFFFRVWEWILVPILKLKRRKVCDEWQKNRKLHHRLRSHFVFLFHSESVYSQEGNPAFIQSRH</sequence>
<feature type="transmembrane region" description="Helical" evidence="1">
    <location>
        <begin position="44"/>
        <end position="61"/>
    </location>
</feature>
<organism evidence="2">
    <name type="scientific">Ixodes ricinus</name>
    <name type="common">Common tick</name>
    <name type="synonym">Acarus ricinus</name>
    <dbReference type="NCBI Taxonomy" id="34613"/>
    <lineage>
        <taxon>Eukaryota</taxon>
        <taxon>Metazoa</taxon>
        <taxon>Ecdysozoa</taxon>
        <taxon>Arthropoda</taxon>
        <taxon>Chelicerata</taxon>
        <taxon>Arachnida</taxon>
        <taxon>Acari</taxon>
        <taxon>Parasitiformes</taxon>
        <taxon>Ixodida</taxon>
        <taxon>Ixodoidea</taxon>
        <taxon>Ixodidae</taxon>
        <taxon>Ixodinae</taxon>
        <taxon>Ixodes</taxon>
    </lineage>
</organism>
<dbReference type="AlphaFoldDB" id="A0A6B0UJ60"/>
<evidence type="ECO:0000256" key="1">
    <source>
        <dbReference type="SAM" id="Phobius"/>
    </source>
</evidence>
<feature type="transmembrane region" description="Helical" evidence="1">
    <location>
        <begin position="12"/>
        <end position="32"/>
    </location>
</feature>
<name>A0A6B0UJ60_IXORI</name>
<keyword evidence="1" id="KW-1133">Transmembrane helix</keyword>
<dbReference type="EMBL" id="GIFC01007592">
    <property type="protein sequence ID" value="MXU89675.1"/>
    <property type="molecule type" value="Transcribed_RNA"/>
</dbReference>
<reference evidence="2" key="1">
    <citation type="submission" date="2019-12" db="EMBL/GenBank/DDBJ databases">
        <title>An insight into the sialome of adult female Ixodes ricinus ticks feeding for 6 days.</title>
        <authorList>
            <person name="Perner J."/>
            <person name="Ribeiro J.M.C."/>
        </authorList>
    </citation>
    <scope>NUCLEOTIDE SEQUENCE</scope>
    <source>
        <strain evidence="2">Semi-engorged</strain>
        <tissue evidence="2">Salivary glands</tissue>
    </source>
</reference>
<accession>A0A6B0UJ60</accession>
<protein>
    <submittedName>
        <fullName evidence="2">Putative secreted protein</fullName>
    </submittedName>
</protein>
<evidence type="ECO:0000313" key="2">
    <source>
        <dbReference type="EMBL" id="MXU89675.1"/>
    </source>
</evidence>
<proteinExistence type="predicted"/>
<keyword evidence="1" id="KW-0472">Membrane</keyword>